<keyword evidence="1" id="KW-0472">Membrane</keyword>
<evidence type="ECO:0000313" key="3">
    <source>
        <dbReference type="Proteomes" id="UP000199433"/>
    </source>
</evidence>
<dbReference type="EMBL" id="FNFK01000073">
    <property type="protein sequence ID" value="SDK84310.1"/>
    <property type="molecule type" value="Genomic_DNA"/>
</dbReference>
<protein>
    <submittedName>
        <fullName evidence="2">Uncharacterized protein</fullName>
    </submittedName>
</protein>
<keyword evidence="1" id="KW-0812">Transmembrane</keyword>
<dbReference type="Proteomes" id="UP000199433">
    <property type="component" value="Unassembled WGS sequence"/>
</dbReference>
<dbReference type="RefSeq" id="WP_091268752.1">
    <property type="nucleotide sequence ID" value="NZ_FNFK01000073.1"/>
</dbReference>
<sequence length="91" mass="10274">MSKKTKRRWLQLFGFLVGLLFGLLRPDQIQQLFPILGIGVGIGYFMSSRVASDDDKHLDDLPWFIPLQMIIYFIIGGAISSSIVLAIELFS</sequence>
<name>A0A1G9F7I3_9LACT</name>
<accession>A0A1G9F7I3</accession>
<reference evidence="3" key="1">
    <citation type="submission" date="2016-10" db="EMBL/GenBank/DDBJ databases">
        <authorList>
            <person name="Varghese N."/>
            <person name="Submissions S."/>
        </authorList>
    </citation>
    <scope>NUCLEOTIDE SEQUENCE [LARGE SCALE GENOMIC DNA]</scope>
    <source>
        <strain evidence="3">DSM 19181</strain>
    </source>
</reference>
<gene>
    <name evidence="2" type="ORF">SAMN04488098_10738</name>
</gene>
<feature type="transmembrane region" description="Helical" evidence="1">
    <location>
        <begin position="69"/>
        <end position="90"/>
    </location>
</feature>
<proteinExistence type="predicted"/>
<keyword evidence="3" id="KW-1185">Reference proteome</keyword>
<evidence type="ECO:0000256" key="1">
    <source>
        <dbReference type="SAM" id="Phobius"/>
    </source>
</evidence>
<dbReference type="AlphaFoldDB" id="A0A1G9F7I3"/>
<keyword evidence="1" id="KW-1133">Transmembrane helix</keyword>
<organism evidence="2 3">
    <name type="scientific">Alkalibacterium thalassium</name>
    <dbReference type="NCBI Taxonomy" id="426701"/>
    <lineage>
        <taxon>Bacteria</taxon>
        <taxon>Bacillati</taxon>
        <taxon>Bacillota</taxon>
        <taxon>Bacilli</taxon>
        <taxon>Lactobacillales</taxon>
        <taxon>Carnobacteriaceae</taxon>
        <taxon>Alkalibacterium</taxon>
    </lineage>
</organism>
<dbReference type="OrthoDB" id="2168224at2"/>
<evidence type="ECO:0000313" key="2">
    <source>
        <dbReference type="EMBL" id="SDK84310.1"/>
    </source>
</evidence>